<name>A0AB39YJI0_9MICC</name>
<accession>A0AB39YJI0</accession>
<keyword evidence="1" id="KW-1133">Transmembrane helix</keyword>
<protein>
    <submittedName>
        <fullName evidence="2">Flp family type IVb pilin</fullName>
    </submittedName>
</protein>
<gene>
    <name evidence="2" type="ORF">ABQM86_14935</name>
</gene>
<organism evidence="2">
    <name type="scientific">Paenarthrobacter sp. AMU7</name>
    <dbReference type="NCBI Taxonomy" id="3162492"/>
    <lineage>
        <taxon>Bacteria</taxon>
        <taxon>Bacillati</taxon>
        <taxon>Actinomycetota</taxon>
        <taxon>Actinomycetes</taxon>
        <taxon>Micrococcales</taxon>
        <taxon>Micrococcaceae</taxon>
        <taxon>Paenarthrobacter</taxon>
    </lineage>
</organism>
<dbReference type="EMBL" id="CP165735">
    <property type="protein sequence ID" value="XDV70250.1"/>
    <property type="molecule type" value="Genomic_DNA"/>
</dbReference>
<reference evidence="2" key="1">
    <citation type="submission" date="2024-07" db="EMBL/GenBank/DDBJ databases">
        <authorList>
            <person name="Li J."/>
            <person name="Wei H."/>
            <person name="Ma J."/>
        </authorList>
    </citation>
    <scope>NUCLEOTIDE SEQUENCE</scope>
    <source>
        <strain evidence="2">AMU7</strain>
    </source>
</reference>
<keyword evidence="1" id="KW-0472">Membrane</keyword>
<evidence type="ECO:0000256" key="1">
    <source>
        <dbReference type="SAM" id="Phobius"/>
    </source>
</evidence>
<dbReference type="Pfam" id="PF04964">
    <property type="entry name" value="Flp_Fap"/>
    <property type="match status" value="1"/>
</dbReference>
<sequence>MSTLMFTITSYIAGVKDRFTKEEKGATMVEYGIMVAAIAVVVGAAAFALGVRVDGLFDGINLGGAPAA</sequence>
<proteinExistence type="predicted"/>
<evidence type="ECO:0000313" key="2">
    <source>
        <dbReference type="EMBL" id="XDV70250.1"/>
    </source>
</evidence>
<feature type="transmembrane region" description="Helical" evidence="1">
    <location>
        <begin position="31"/>
        <end position="51"/>
    </location>
</feature>
<dbReference type="AlphaFoldDB" id="A0AB39YJI0"/>
<dbReference type="InterPro" id="IPR007047">
    <property type="entry name" value="Flp_Fap"/>
</dbReference>
<keyword evidence="1" id="KW-0812">Transmembrane</keyword>
<dbReference type="RefSeq" id="WP_337339361.1">
    <property type="nucleotide sequence ID" value="NZ_CP165735.1"/>
</dbReference>